<keyword evidence="3" id="KW-1185">Reference proteome</keyword>
<dbReference type="GeneID" id="127740506"/>
<keyword evidence="2" id="KW-1133">Transmembrane helix</keyword>
<dbReference type="KEGG" id="adu:127740506"/>
<gene>
    <name evidence="4" type="primary">LOC127740506</name>
</gene>
<evidence type="ECO:0000256" key="1">
    <source>
        <dbReference type="SAM" id="MobiDB-lite"/>
    </source>
</evidence>
<sequence>MPITGLLVPVLPVVYMIRICLASLFCYSLRVYLYSSIGFVFSDLVTVVIGASSVSGSGGKIIPHSSPATSSSEDSFGIQVLSEPWPVIHNETLESSMRNRIRVLENTDCIFLLDKEKGEYWEEVKRNLDSCPSQQEYNRVIEFESRDLQIRELRHNKCLSIFQQLLRDNPTLADRAIYNPQSAFVDLLDDNRTEIDEQVGSPLERDRREPQNQVD</sequence>
<protein>
    <submittedName>
        <fullName evidence="4">LOW QUALITY PROTEIN: uncharacterized mitochondrial protein AtMg01280-like</fullName>
    </submittedName>
</protein>
<feature type="compositionally biased region" description="Basic and acidic residues" evidence="1">
    <location>
        <begin position="203"/>
        <end position="215"/>
    </location>
</feature>
<accession>A0A9C6TEL6</accession>
<organism evidence="3 4">
    <name type="scientific">Arachis duranensis</name>
    <name type="common">Wild peanut</name>
    <dbReference type="NCBI Taxonomy" id="130453"/>
    <lineage>
        <taxon>Eukaryota</taxon>
        <taxon>Viridiplantae</taxon>
        <taxon>Streptophyta</taxon>
        <taxon>Embryophyta</taxon>
        <taxon>Tracheophyta</taxon>
        <taxon>Spermatophyta</taxon>
        <taxon>Magnoliopsida</taxon>
        <taxon>eudicotyledons</taxon>
        <taxon>Gunneridae</taxon>
        <taxon>Pentapetalae</taxon>
        <taxon>rosids</taxon>
        <taxon>fabids</taxon>
        <taxon>Fabales</taxon>
        <taxon>Fabaceae</taxon>
        <taxon>Papilionoideae</taxon>
        <taxon>50 kb inversion clade</taxon>
        <taxon>dalbergioids sensu lato</taxon>
        <taxon>Dalbergieae</taxon>
        <taxon>Pterocarpus clade</taxon>
        <taxon>Arachis</taxon>
    </lineage>
</organism>
<dbReference type="Proteomes" id="UP000515211">
    <property type="component" value="Chromosome 7"/>
</dbReference>
<evidence type="ECO:0000313" key="4">
    <source>
        <dbReference type="RefSeq" id="XP_052107468.1"/>
    </source>
</evidence>
<keyword evidence="2" id="KW-0472">Membrane</keyword>
<name>A0A9C6TEL6_ARADU</name>
<keyword evidence="2" id="KW-0812">Transmembrane</keyword>
<evidence type="ECO:0000313" key="3">
    <source>
        <dbReference type="Proteomes" id="UP000515211"/>
    </source>
</evidence>
<feature type="region of interest" description="Disordered" evidence="1">
    <location>
        <begin position="196"/>
        <end position="215"/>
    </location>
</feature>
<proteinExistence type="predicted"/>
<feature type="transmembrane region" description="Helical" evidence="2">
    <location>
        <begin position="32"/>
        <end position="51"/>
    </location>
</feature>
<reference evidence="4" key="2">
    <citation type="submission" date="2025-08" db="UniProtKB">
        <authorList>
            <consortium name="RefSeq"/>
        </authorList>
    </citation>
    <scope>IDENTIFICATION</scope>
    <source>
        <tissue evidence="4">Whole plant</tissue>
    </source>
</reference>
<dbReference type="AlphaFoldDB" id="A0A9C6TEL6"/>
<dbReference type="RefSeq" id="XP_052107468.1">
    <property type="nucleotide sequence ID" value="XM_052251508.1"/>
</dbReference>
<reference evidence="3" key="1">
    <citation type="journal article" date="2016" name="Nat. Genet.">
        <title>The genome sequences of Arachis duranensis and Arachis ipaensis, the diploid ancestors of cultivated peanut.</title>
        <authorList>
            <person name="Bertioli D.J."/>
            <person name="Cannon S.B."/>
            <person name="Froenicke L."/>
            <person name="Huang G."/>
            <person name="Farmer A.D."/>
            <person name="Cannon E.K."/>
            <person name="Liu X."/>
            <person name="Gao D."/>
            <person name="Clevenger J."/>
            <person name="Dash S."/>
            <person name="Ren L."/>
            <person name="Moretzsohn M.C."/>
            <person name="Shirasawa K."/>
            <person name="Huang W."/>
            <person name="Vidigal B."/>
            <person name="Abernathy B."/>
            <person name="Chu Y."/>
            <person name="Niederhuth C.E."/>
            <person name="Umale P."/>
            <person name="Araujo A.C."/>
            <person name="Kozik A."/>
            <person name="Kim K.D."/>
            <person name="Burow M.D."/>
            <person name="Varshney R.K."/>
            <person name="Wang X."/>
            <person name="Zhang X."/>
            <person name="Barkley N."/>
            <person name="Guimaraes P.M."/>
            <person name="Isobe S."/>
            <person name="Guo B."/>
            <person name="Liao B."/>
            <person name="Stalker H.T."/>
            <person name="Schmitz R.J."/>
            <person name="Scheffler B.E."/>
            <person name="Leal-Bertioli S.C."/>
            <person name="Xun X."/>
            <person name="Jackson S.A."/>
            <person name="Michelmore R."/>
            <person name="Ozias-Akins P."/>
        </authorList>
    </citation>
    <scope>NUCLEOTIDE SEQUENCE [LARGE SCALE GENOMIC DNA]</scope>
    <source>
        <strain evidence="3">cv. V14167</strain>
    </source>
</reference>
<evidence type="ECO:0000256" key="2">
    <source>
        <dbReference type="SAM" id="Phobius"/>
    </source>
</evidence>